<organism evidence="2 3">
    <name type="scientific">Tanacetum coccineum</name>
    <dbReference type="NCBI Taxonomy" id="301880"/>
    <lineage>
        <taxon>Eukaryota</taxon>
        <taxon>Viridiplantae</taxon>
        <taxon>Streptophyta</taxon>
        <taxon>Embryophyta</taxon>
        <taxon>Tracheophyta</taxon>
        <taxon>Spermatophyta</taxon>
        <taxon>Magnoliopsida</taxon>
        <taxon>eudicotyledons</taxon>
        <taxon>Gunneridae</taxon>
        <taxon>Pentapetalae</taxon>
        <taxon>asterids</taxon>
        <taxon>campanulids</taxon>
        <taxon>Asterales</taxon>
        <taxon>Asteraceae</taxon>
        <taxon>Asteroideae</taxon>
        <taxon>Anthemideae</taxon>
        <taxon>Anthemidinae</taxon>
        <taxon>Tanacetum</taxon>
    </lineage>
</organism>
<evidence type="ECO:0000313" key="3">
    <source>
        <dbReference type="Proteomes" id="UP001151760"/>
    </source>
</evidence>
<feature type="region of interest" description="Disordered" evidence="1">
    <location>
        <begin position="99"/>
        <end position="124"/>
    </location>
</feature>
<keyword evidence="3" id="KW-1185">Reference proteome</keyword>
<reference evidence="2" key="1">
    <citation type="journal article" date="2022" name="Int. J. Mol. Sci.">
        <title>Draft Genome of Tanacetum Coccineum: Genomic Comparison of Closely Related Tanacetum-Family Plants.</title>
        <authorList>
            <person name="Yamashiro T."/>
            <person name="Shiraishi A."/>
            <person name="Nakayama K."/>
            <person name="Satake H."/>
        </authorList>
    </citation>
    <scope>NUCLEOTIDE SEQUENCE</scope>
</reference>
<gene>
    <name evidence="2" type="ORF">Tco_1093910</name>
</gene>
<dbReference type="EMBL" id="BQNB010020670">
    <property type="protein sequence ID" value="GJT98392.1"/>
    <property type="molecule type" value="Genomic_DNA"/>
</dbReference>
<dbReference type="Proteomes" id="UP001151760">
    <property type="component" value="Unassembled WGS sequence"/>
</dbReference>
<proteinExistence type="predicted"/>
<name>A0ABQ5IGF7_9ASTR</name>
<comment type="caution">
    <text evidence="2">The sequence shown here is derived from an EMBL/GenBank/DDBJ whole genome shotgun (WGS) entry which is preliminary data.</text>
</comment>
<protein>
    <submittedName>
        <fullName evidence="2">Uncharacterized protein</fullName>
    </submittedName>
</protein>
<sequence>MESHHRCFAFVTSLIHSGSHMSPTKSLFDVGSRRISIFIVSTFVSLGCSAIPSRIMRGLLKSLLVVTVFICCRKAVDGADCLLFNISILGGMDKSKITRKQSKASKHGHENQKSTKPKPQKPNYLALNPLCPLLDQTVTNEAQMIKEMILGQDCKIGWQGQEFLEASQVL</sequence>
<accession>A0ABQ5IGF7</accession>
<reference evidence="2" key="2">
    <citation type="submission" date="2022-01" db="EMBL/GenBank/DDBJ databases">
        <authorList>
            <person name="Yamashiro T."/>
            <person name="Shiraishi A."/>
            <person name="Satake H."/>
            <person name="Nakayama K."/>
        </authorList>
    </citation>
    <scope>NUCLEOTIDE SEQUENCE</scope>
</reference>
<evidence type="ECO:0000256" key="1">
    <source>
        <dbReference type="SAM" id="MobiDB-lite"/>
    </source>
</evidence>
<evidence type="ECO:0000313" key="2">
    <source>
        <dbReference type="EMBL" id="GJT98392.1"/>
    </source>
</evidence>